<reference evidence="5 6" key="1">
    <citation type="journal article" date="2014" name="Genome Announc.">
        <title>Draft Genome Sequence of Lutibaculum baratangense Strain AMV1T, Isolated from a Mud Volcano in Andamans, India.</title>
        <authorList>
            <person name="Singh A."/>
            <person name="Sreenivas A."/>
            <person name="Sathyanarayana Reddy G."/>
            <person name="Pinnaka A.K."/>
            <person name="Shivaji S."/>
        </authorList>
    </citation>
    <scope>NUCLEOTIDE SEQUENCE [LARGE SCALE GENOMIC DNA]</scope>
    <source>
        <strain evidence="5 6">AMV1</strain>
    </source>
</reference>
<dbReference type="SUPFAM" id="SSF55811">
    <property type="entry name" value="Nudix"/>
    <property type="match status" value="1"/>
</dbReference>
<comment type="similarity">
    <text evidence="3">Belongs to the Nudix hydrolase family.</text>
</comment>
<dbReference type="PANTHER" id="PTHR43046:SF14">
    <property type="entry name" value="MUTT_NUDIX FAMILY PROTEIN"/>
    <property type="match status" value="1"/>
</dbReference>
<dbReference type="STRING" id="631454.N177_3220"/>
<dbReference type="eggNOG" id="COG1051">
    <property type="taxonomic scope" value="Bacteria"/>
</dbReference>
<dbReference type="EMBL" id="AWXZ01000039">
    <property type="protein sequence ID" value="ESR23152.1"/>
    <property type="molecule type" value="Genomic_DNA"/>
</dbReference>
<comment type="cofactor">
    <cofactor evidence="1">
        <name>Mg(2+)</name>
        <dbReference type="ChEBI" id="CHEBI:18420"/>
    </cofactor>
</comment>
<dbReference type="Pfam" id="PF00293">
    <property type="entry name" value="NUDIX"/>
    <property type="match status" value="1"/>
</dbReference>
<dbReference type="Proteomes" id="UP000017819">
    <property type="component" value="Unassembled WGS sequence"/>
</dbReference>
<protein>
    <submittedName>
        <fullName evidence="5">NUDIX hydrolase</fullName>
    </submittedName>
</protein>
<proteinExistence type="inferred from homology"/>
<dbReference type="InterPro" id="IPR015797">
    <property type="entry name" value="NUDIX_hydrolase-like_dom_sf"/>
</dbReference>
<dbReference type="AlphaFoldDB" id="V4QTQ7"/>
<evidence type="ECO:0000256" key="3">
    <source>
        <dbReference type="RuleBase" id="RU003476"/>
    </source>
</evidence>
<dbReference type="CDD" id="cd04680">
    <property type="entry name" value="NUDIX_Hydrolase"/>
    <property type="match status" value="1"/>
</dbReference>
<accession>V4QTQ7</accession>
<evidence type="ECO:0000313" key="6">
    <source>
        <dbReference type="Proteomes" id="UP000017819"/>
    </source>
</evidence>
<dbReference type="PANTHER" id="PTHR43046">
    <property type="entry name" value="GDP-MANNOSE MANNOSYL HYDROLASE"/>
    <property type="match status" value="1"/>
</dbReference>
<feature type="domain" description="Nudix hydrolase" evidence="4">
    <location>
        <begin position="19"/>
        <end position="143"/>
    </location>
</feature>
<evidence type="ECO:0000259" key="4">
    <source>
        <dbReference type="PROSITE" id="PS51462"/>
    </source>
</evidence>
<organism evidence="5 6">
    <name type="scientific">Lutibaculum baratangense AMV1</name>
    <dbReference type="NCBI Taxonomy" id="631454"/>
    <lineage>
        <taxon>Bacteria</taxon>
        <taxon>Pseudomonadati</taxon>
        <taxon>Pseudomonadota</taxon>
        <taxon>Alphaproteobacteria</taxon>
        <taxon>Hyphomicrobiales</taxon>
        <taxon>Tepidamorphaceae</taxon>
        <taxon>Lutibaculum</taxon>
    </lineage>
</organism>
<name>V4QTQ7_9HYPH</name>
<dbReference type="PROSITE" id="PS51462">
    <property type="entry name" value="NUDIX"/>
    <property type="match status" value="1"/>
</dbReference>
<dbReference type="InterPro" id="IPR000086">
    <property type="entry name" value="NUDIX_hydrolase_dom"/>
</dbReference>
<evidence type="ECO:0000313" key="5">
    <source>
        <dbReference type="EMBL" id="ESR23152.1"/>
    </source>
</evidence>
<dbReference type="InterPro" id="IPR020476">
    <property type="entry name" value="Nudix_hydrolase"/>
</dbReference>
<sequence>MVRPLTRRLAQTYWRWSRGLTMGVRVAVLDGRYVFLVRHTYTSGWHLPGGGIERGETARQALERELMEEAGIRLDEEPRLHGVFLNEATFPGDHVLTFVGEAWTQVEVPYPSKEIAEAGFFPADGLPAGTTPGTRRRIMEIVDAAPPAAHW</sequence>
<comment type="caution">
    <text evidence="5">The sequence shown here is derived from an EMBL/GenBank/DDBJ whole genome shotgun (WGS) entry which is preliminary data.</text>
</comment>
<keyword evidence="2 3" id="KW-0378">Hydrolase</keyword>
<gene>
    <name evidence="5" type="ORF">N177_3220</name>
</gene>
<dbReference type="PROSITE" id="PS00893">
    <property type="entry name" value="NUDIX_BOX"/>
    <property type="match status" value="1"/>
</dbReference>
<dbReference type="PATRIC" id="fig|631454.5.peg.3180"/>
<dbReference type="GO" id="GO:0016787">
    <property type="term" value="F:hydrolase activity"/>
    <property type="evidence" value="ECO:0007669"/>
    <property type="project" value="UniProtKB-KW"/>
</dbReference>
<dbReference type="InterPro" id="IPR020084">
    <property type="entry name" value="NUDIX_hydrolase_CS"/>
</dbReference>
<evidence type="ECO:0000256" key="2">
    <source>
        <dbReference type="ARBA" id="ARBA00022801"/>
    </source>
</evidence>
<dbReference type="PRINTS" id="PR00502">
    <property type="entry name" value="NUDIXFAMILY"/>
</dbReference>
<keyword evidence="6" id="KW-1185">Reference proteome</keyword>
<evidence type="ECO:0000256" key="1">
    <source>
        <dbReference type="ARBA" id="ARBA00001946"/>
    </source>
</evidence>
<dbReference type="Gene3D" id="3.90.79.10">
    <property type="entry name" value="Nucleoside Triphosphate Pyrophosphohydrolase"/>
    <property type="match status" value="1"/>
</dbReference>